<comment type="caution">
    <text evidence="1">The sequence shown here is derived from an EMBL/GenBank/DDBJ whole genome shotgun (WGS) entry which is preliminary data.</text>
</comment>
<dbReference type="PANTHER" id="PTHR33112">
    <property type="entry name" value="DOMAIN PROTEIN, PUTATIVE-RELATED"/>
    <property type="match status" value="1"/>
</dbReference>
<protein>
    <submittedName>
        <fullName evidence="1">Uncharacterized protein</fullName>
    </submittedName>
</protein>
<organism evidence="1 2">
    <name type="scientific">Extremus antarcticus</name>
    <dbReference type="NCBI Taxonomy" id="702011"/>
    <lineage>
        <taxon>Eukaryota</taxon>
        <taxon>Fungi</taxon>
        <taxon>Dikarya</taxon>
        <taxon>Ascomycota</taxon>
        <taxon>Pezizomycotina</taxon>
        <taxon>Dothideomycetes</taxon>
        <taxon>Dothideomycetidae</taxon>
        <taxon>Mycosphaerellales</taxon>
        <taxon>Extremaceae</taxon>
        <taxon>Extremus</taxon>
    </lineage>
</organism>
<reference evidence="1" key="1">
    <citation type="submission" date="2023-04" db="EMBL/GenBank/DDBJ databases">
        <title>Black Yeasts Isolated from many extreme environments.</title>
        <authorList>
            <person name="Coleine C."/>
            <person name="Stajich J.E."/>
            <person name="Selbmann L."/>
        </authorList>
    </citation>
    <scope>NUCLEOTIDE SEQUENCE</scope>
    <source>
        <strain evidence="1">CCFEE 5312</strain>
    </source>
</reference>
<dbReference type="EMBL" id="JAWDJX010000055">
    <property type="protein sequence ID" value="KAK3047931.1"/>
    <property type="molecule type" value="Genomic_DNA"/>
</dbReference>
<sequence>MRFAERMPKGEVARPAELWQFYIDTCEDYTARGLTYASDTLPAVSSIMSTMSLGLGEYYAGTWEYGLLISLQWEAMNTKDCVRHENYVAPSWSWASRSGAVMWYMQEIKPSIAGEAHDFATIVDVSCTLATADPYGKISASHLTLEGFTTTMSIESMEMLEPDG</sequence>
<evidence type="ECO:0000313" key="1">
    <source>
        <dbReference type="EMBL" id="KAK3047931.1"/>
    </source>
</evidence>
<dbReference type="Proteomes" id="UP001271007">
    <property type="component" value="Unassembled WGS sequence"/>
</dbReference>
<name>A0AAJ0DDE4_9PEZI</name>
<accession>A0AAJ0DDE4</accession>
<dbReference type="PANTHER" id="PTHR33112:SF15">
    <property type="entry name" value="HETEROKARYON INCOMPATIBILITY DOMAIN-CONTAINING PROTEIN"/>
    <property type="match status" value="1"/>
</dbReference>
<proteinExistence type="predicted"/>
<evidence type="ECO:0000313" key="2">
    <source>
        <dbReference type="Proteomes" id="UP001271007"/>
    </source>
</evidence>
<dbReference type="AlphaFoldDB" id="A0AAJ0DDE4"/>
<keyword evidence="2" id="KW-1185">Reference proteome</keyword>
<gene>
    <name evidence="1" type="ORF">LTR09_010756</name>
</gene>